<reference evidence="3" key="1">
    <citation type="submission" date="2020-05" db="EMBL/GenBank/DDBJ databases">
        <authorList>
            <person name="Chiriac C."/>
            <person name="Salcher M."/>
            <person name="Ghai R."/>
            <person name="Kavagutti S V."/>
        </authorList>
    </citation>
    <scope>NUCLEOTIDE SEQUENCE</scope>
</reference>
<gene>
    <name evidence="4" type="ORF">UFOPK1762_00462</name>
    <name evidence="5" type="ORF">UFOPK1906_00973</name>
    <name evidence="6" type="ORF">UFOPK3010_00462</name>
    <name evidence="7" type="ORF">UFOPK3927_01301</name>
    <name evidence="3" type="ORF">UFOPK4201_00114</name>
    <name evidence="8" type="ORF">UFOPK4371_00331</name>
</gene>
<evidence type="ECO:0000313" key="6">
    <source>
        <dbReference type="EMBL" id="CAB4798486.1"/>
    </source>
</evidence>
<dbReference type="Pfam" id="PF13614">
    <property type="entry name" value="AAA_31"/>
    <property type="match status" value="1"/>
</dbReference>
<evidence type="ECO:0000313" key="4">
    <source>
        <dbReference type="EMBL" id="CAB4579291.1"/>
    </source>
</evidence>
<dbReference type="InterPro" id="IPR050678">
    <property type="entry name" value="DNA_Partitioning_ATPase"/>
</dbReference>
<feature type="region of interest" description="Disordered" evidence="1">
    <location>
        <begin position="264"/>
        <end position="283"/>
    </location>
</feature>
<evidence type="ECO:0000313" key="8">
    <source>
        <dbReference type="EMBL" id="CAB5074537.1"/>
    </source>
</evidence>
<accession>A0A6J6AJ26</accession>
<dbReference type="PANTHER" id="PTHR13696">
    <property type="entry name" value="P-LOOP CONTAINING NUCLEOSIDE TRIPHOSPHATE HYDROLASE"/>
    <property type="match status" value="1"/>
</dbReference>
<dbReference type="Gene3D" id="3.40.50.300">
    <property type="entry name" value="P-loop containing nucleotide triphosphate hydrolases"/>
    <property type="match status" value="1"/>
</dbReference>
<organism evidence="3">
    <name type="scientific">freshwater metagenome</name>
    <dbReference type="NCBI Taxonomy" id="449393"/>
    <lineage>
        <taxon>unclassified sequences</taxon>
        <taxon>metagenomes</taxon>
        <taxon>ecological metagenomes</taxon>
    </lineage>
</organism>
<evidence type="ECO:0000313" key="5">
    <source>
        <dbReference type="EMBL" id="CAB4623376.1"/>
    </source>
</evidence>
<dbReference type="PANTHER" id="PTHR13696:SF99">
    <property type="entry name" value="COBYRINIC ACID AC-DIAMIDE SYNTHASE"/>
    <property type="match status" value="1"/>
</dbReference>
<dbReference type="EMBL" id="CAEUNJ010000003">
    <property type="protein sequence ID" value="CAB4370281.1"/>
    <property type="molecule type" value="Genomic_DNA"/>
</dbReference>
<name>A0A6J6AJ26_9ZZZZ</name>
<dbReference type="EMBL" id="CAEZTY010000010">
    <property type="protein sequence ID" value="CAB4579291.1"/>
    <property type="molecule type" value="Genomic_DNA"/>
</dbReference>
<dbReference type="EMBL" id="CAFAAM010000044">
    <property type="protein sequence ID" value="CAB4798486.1"/>
    <property type="molecule type" value="Genomic_DNA"/>
</dbReference>
<evidence type="ECO:0000313" key="7">
    <source>
        <dbReference type="EMBL" id="CAB4991089.1"/>
    </source>
</evidence>
<proteinExistence type="predicted"/>
<dbReference type="EMBL" id="CAFBRD010000010">
    <property type="protein sequence ID" value="CAB5074537.1"/>
    <property type="molecule type" value="Genomic_DNA"/>
</dbReference>
<evidence type="ECO:0000313" key="3">
    <source>
        <dbReference type="EMBL" id="CAB4370281.1"/>
    </source>
</evidence>
<dbReference type="CDD" id="cd02042">
    <property type="entry name" value="ParAB_family"/>
    <property type="match status" value="1"/>
</dbReference>
<dbReference type="InterPro" id="IPR025669">
    <property type="entry name" value="AAA_dom"/>
</dbReference>
<dbReference type="EMBL" id="CAFBOK010000159">
    <property type="protein sequence ID" value="CAB4991089.1"/>
    <property type="molecule type" value="Genomic_DNA"/>
</dbReference>
<protein>
    <submittedName>
        <fullName evidence="3">Unannotated protein</fullName>
    </submittedName>
</protein>
<sequence>MPIVAVVNQKGGVGKTTVTLGLASAAAQRGKRVLVVDLDPQANATSGLGVWEPATTVDLALEADLPGSASSLAVPTAWVLESGMAPDVLASTPALSAREPQLANDPVGAQDRLQLALEGNDYDLVVIDCPPSLGLLTINGLFAADRALIVTEPGAWASDGVANVQLTISRIAARRAGRPEVAGIAVNRLGRTRDAHYWHTMLLEQYGSQVFAPVHMRAAVAEASAQSLPIHGLGNRQGASDAAQEFDMLLDSVVPEMARSVGSVAASAPSVATESNGGSDASV</sequence>
<evidence type="ECO:0000256" key="1">
    <source>
        <dbReference type="SAM" id="MobiDB-lite"/>
    </source>
</evidence>
<dbReference type="AlphaFoldDB" id="A0A6J6AJ26"/>
<dbReference type="EMBL" id="CAEZVC010000053">
    <property type="protein sequence ID" value="CAB4623376.1"/>
    <property type="molecule type" value="Genomic_DNA"/>
</dbReference>
<evidence type="ECO:0000259" key="2">
    <source>
        <dbReference type="Pfam" id="PF13614"/>
    </source>
</evidence>
<feature type="domain" description="AAA" evidence="2">
    <location>
        <begin position="2"/>
        <end position="173"/>
    </location>
</feature>
<feature type="compositionally biased region" description="Low complexity" evidence="1">
    <location>
        <begin position="264"/>
        <end position="275"/>
    </location>
</feature>
<dbReference type="SUPFAM" id="SSF52540">
    <property type="entry name" value="P-loop containing nucleoside triphosphate hydrolases"/>
    <property type="match status" value="1"/>
</dbReference>
<dbReference type="InterPro" id="IPR027417">
    <property type="entry name" value="P-loop_NTPase"/>
</dbReference>